<gene>
    <name evidence="9" type="ORF">AACH11_04235</name>
</gene>
<feature type="compositionally biased region" description="Low complexity" evidence="5">
    <location>
        <begin position="21"/>
        <end position="36"/>
    </location>
</feature>
<feature type="compositionally biased region" description="Basic and acidic residues" evidence="5">
    <location>
        <begin position="551"/>
        <end position="560"/>
    </location>
</feature>
<feature type="domain" description="Histidine kinase" evidence="6">
    <location>
        <begin position="200"/>
        <end position="430"/>
    </location>
</feature>
<dbReference type="SMART" id="SM00387">
    <property type="entry name" value="HATPase_c"/>
    <property type="match status" value="1"/>
</dbReference>
<dbReference type="InterPro" id="IPR000700">
    <property type="entry name" value="PAS-assoc_C"/>
</dbReference>
<dbReference type="Proteomes" id="UP001368500">
    <property type="component" value="Unassembled WGS sequence"/>
</dbReference>
<dbReference type="Pfam" id="PF00512">
    <property type="entry name" value="HisKA"/>
    <property type="match status" value="1"/>
</dbReference>
<dbReference type="PANTHER" id="PTHR43065">
    <property type="entry name" value="SENSOR HISTIDINE KINASE"/>
    <property type="match status" value="1"/>
</dbReference>
<dbReference type="Gene3D" id="3.30.450.20">
    <property type="entry name" value="PAS domain"/>
    <property type="match status" value="1"/>
</dbReference>
<feature type="modified residue" description="4-aspartylphosphate" evidence="4">
    <location>
        <position position="519"/>
    </location>
</feature>
<keyword evidence="9" id="KW-0547">Nucleotide-binding</keyword>
<feature type="compositionally biased region" description="Low complexity" evidence="5">
    <location>
        <begin position="1"/>
        <end position="13"/>
    </location>
</feature>
<dbReference type="GO" id="GO:0005524">
    <property type="term" value="F:ATP binding"/>
    <property type="evidence" value="ECO:0007669"/>
    <property type="project" value="UniProtKB-KW"/>
</dbReference>
<accession>A0ABU9B926</accession>
<protein>
    <recommendedName>
        <fullName evidence="2">histidine kinase</fullName>
        <ecNumber evidence="2">2.7.13.3</ecNumber>
    </recommendedName>
</protein>
<evidence type="ECO:0000256" key="2">
    <source>
        <dbReference type="ARBA" id="ARBA00012438"/>
    </source>
</evidence>
<reference evidence="9 10" key="1">
    <citation type="submission" date="2024-04" db="EMBL/GenBank/DDBJ databases">
        <title>Novel species of the genus Ideonella isolated from streams.</title>
        <authorList>
            <person name="Lu H."/>
        </authorList>
    </citation>
    <scope>NUCLEOTIDE SEQUENCE [LARGE SCALE GENOMIC DNA]</scope>
    <source>
        <strain evidence="9 10">BYS139W</strain>
    </source>
</reference>
<feature type="region of interest" description="Disordered" evidence="5">
    <location>
        <begin position="547"/>
        <end position="591"/>
    </location>
</feature>
<feature type="domain" description="PAC" evidence="8">
    <location>
        <begin position="135"/>
        <end position="187"/>
    </location>
</feature>
<dbReference type="SUPFAM" id="SSF52172">
    <property type="entry name" value="CheY-like"/>
    <property type="match status" value="1"/>
</dbReference>
<dbReference type="InterPro" id="IPR036890">
    <property type="entry name" value="HATPase_C_sf"/>
</dbReference>
<dbReference type="RefSeq" id="WP_341372946.1">
    <property type="nucleotide sequence ID" value="NZ_JBBUTF010000003.1"/>
</dbReference>
<dbReference type="PROSITE" id="PS50109">
    <property type="entry name" value="HIS_KIN"/>
    <property type="match status" value="1"/>
</dbReference>
<dbReference type="SUPFAM" id="SSF47384">
    <property type="entry name" value="Homodimeric domain of signal transducing histidine kinase"/>
    <property type="match status" value="1"/>
</dbReference>
<dbReference type="InterPro" id="IPR035965">
    <property type="entry name" value="PAS-like_dom_sf"/>
</dbReference>
<dbReference type="PANTHER" id="PTHR43065:SF42">
    <property type="entry name" value="TWO-COMPONENT SENSOR PPRA"/>
    <property type="match status" value="1"/>
</dbReference>
<dbReference type="Gene3D" id="3.30.565.10">
    <property type="entry name" value="Histidine kinase-like ATPase, C-terminal domain"/>
    <property type="match status" value="1"/>
</dbReference>
<organism evidence="9 10">
    <name type="scientific">Pseudaquabacterium rugosum</name>
    <dbReference type="NCBI Taxonomy" id="2984194"/>
    <lineage>
        <taxon>Bacteria</taxon>
        <taxon>Pseudomonadati</taxon>
        <taxon>Pseudomonadota</taxon>
        <taxon>Betaproteobacteria</taxon>
        <taxon>Burkholderiales</taxon>
        <taxon>Sphaerotilaceae</taxon>
        <taxon>Pseudaquabacterium</taxon>
    </lineage>
</organism>
<dbReference type="Gene3D" id="1.10.287.130">
    <property type="match status" value="1"/>
</dbReference>
<evidence type="ECO:0000259" key="8">
    <source>
        <dbReference type="PROSITE" id="PS50113"/>
    </source>
</evidence>
<dbReference type="InterPro" id="IPR011006">
    <property type="entry name" value="CheY-like_superfamily"/>
</dbReference>
<sequence length="615" mass="65428">MNARPTGDPAAGPAVPPPTPTTTSAPATAPHTASASAADALLQAHAAELERRVAERTAELRRREEQLRLITDSIPALVAYVDHQRRYRYANRGYRDWFGLDLDRPAAISARGFLGEETFAAIRPQVSRAFAGEAVTFEYDITRLDGSVVRVRTSLVPDVADDGQIAGCFELTFDITEQLRAQELLLKAQQMEALGQLTGGLAHDFNNLLTVVVGNLGRLLRERGDIPEVREYAEPALQAAGRGVDLLRRLLSFARRQPLKPGAVDVAQVVASVTRIVTRTLPETLELDLQVGRQPLWAWLDASELENALLNLLLNARDAVAVLGTGRVQVRTEARRLDAAAAGALGLSPPAEGQPVRCVRLTVRDDGCGMDAATLRRVYEPFFTTKPPGRGSGLGLAMVYGFVRQSRGAIEIDSQPGLGTAVHLWLPACDAPPPEAAFDDPAPPGDEAMSTGGRPGPGTPAGADGGCGLALLVEDEDSVREVVRRHLLDLGWAVLEAADGAEARAILCHTPGIGLLLSDVVMPGGIDGRTLAREARTLHQVPRVLLMSGHVPERPERPEDAPPATRGHADSAHGSHSSHGSEPPAPLLLKPFTQAQLARALAAAGPPAAVDEASR</sequence>
<comment type="caution">
    <text evidence="9">The sequence shown here is derived from an EMBL/GenBank/DDBJ whole genome shotgun (WGS) entry which is preliminary data.</text>
</comment>
<evidence type="ECO:0000313" key="9">
    <source>
        <dbReference type="EMBL" id="MEK8025168.1"/>
    </source>
</evidence>
<dbReference type="EMBL" id="JBBUTF010000003">
    <property type="protein sequence ID" value="MEK8025168.1"/>
    <property type="molecule type" value="Genomic_DNA"/>
</dbReference>
<dbReference type="InterPro" id="IPR005467">
    <property type="entry name" value="His_kinase_dom"/>
</dbReference>
<feature type="region of interest" description="Disordered" evidence="5">
    <location>
        <begin position="434"/>
        <end position="463"/>
    </location>
</feature>
<keyword evidence="9" id="KW-0067">ATP-binding</keyword>
<dbReference type="CDD" id="cd00082">
    <property type="entry name" value="HisKA"/>
    <property type="match status" value="1"/>
</dbReference>
<evidence type="ECO:0000256" key="1">
    <source>
        <dbReference type="ARBA" id="ARBA00000085"/>
    </source>
</evidence>
<keyword evidence="10" id="KW-1185">Reference proteome</keyword>
<evidence type="ECO:0000313" key="10">
    <source>
        <dbReference type="Proteomes" id="UP001368500"/>
    </source>
</evidence>
<dbReference type="InterPro" id="IPR003661">
    <property type="entry name" value="HisK_dim/P_dom"/>
</dbReference>
<dbReference type="CDD" id="cd00130">
    <property type="entry name" value="PAS"/>
    <property type="match status" value="1"/>
</dbReference>
<evidence type="ECO:0000256" key="5">
    <source>
        <dbReference type="SAM" id="MobiDB-lite"/>
    </source>
</evidence>
<dbReference type="InterPro" id="IPR004358">
    <property type="entry name" value="Sig_transdc_His_kin-like_C"/>
</dbReference>
<feature type="domain" description="Response regulatory" evidence="7">
    <location>
        <begin position="469"/>
        <end position="605"/>
    </location>
</feature>
<dbReference type="InterPro" id="IPR001789">
    <property type="entry name" value="Sig_transdc_resp-reg_receiver"/>
</dbReference>
<dbReference type="InterPro" id="IPR013656">
    <property type="entry name" value="PAS_4"/>
</dbReference>
<comment type="catalytic activity">
    <reaction evidence="1">
        <text>ATP + protein L-histidine = ADP + protein N-phospho-L-histidine.</text>
        <dbReference type="EC" id="2.7.13.3"/>
    </reaction>
</comment>
<dbReference type="SMART" id="SM00448">
    <property type="entry name" value="REC"/>
    <property type="match status" value="1"/>
</dbReference>
<dbReference type="Pfam" id="PF00072">
    <property type="entry name" value="Response_reg"/>
    <property type="match status" value="1"/>
</dbReference>
<proteinExistence type="predicted"/>
<name>A0ABU9B926_9BURK</name>
<dbReference type="Gene3D" id="3.40.50.2300">
    <property type="match status" value="1"/>
</dbReference>
<keyword evidence="3 4" id="KW-0597">Phosphoprotein</keyword>
<evidence type="ECO:0000259" key="6">
    <source>
        <dbReference type="PROSITE" id="PS50109"/>
    </source>
</evidence>
<dbReference type="SUPFAM" id="SSF55874">
    <property type="entry name" value="ATPase domain of HSP90 chaperone/DNA topoisomerase II/histidine kinase"/>
    <property type="match status" value="1"/>
</dbReference>
<dbReference type="NCBIfam" id="TIGR00229">
    <property type="entry name" value="sensory_box"/>
    <property type="match status" value="1"/>
</dbReference>
<evidence type="ECO:0000259" key="7">
    <source>
        <dbReference type="PROSITE" id="PS50110"/>
    </source>
</evidence>
<evidence type="ECO:0000256" key="4">
    <source>
        <dbReference type="PROSITE-ProRule" id="PRU00169"/>
    </source>
</evidence>
<dbReference type="SMART" id="SM00388">
    <property type="entry name" value="HisKA"/>
    <property type="match status" value="1"/>
</dbReference>
<dbReference type="EC" id="2.7.13.3" evidence="2"/>
<dbReference type="InterPro" id="IPR036097">
    <property type="entry name" value="HisK_dim/P_sf"/>
</dbReference>
<dbReference type="Pfam" id="PF08448">
    <property type="entry name" value="PAS_4"/>
    <property type="match status" value="1"/>
</dbReference>
<dbReference type="InterPro" id="IPR003594">
    <property type="entry name" value="HATPase_dom"/>
</dbReference>
<dbReference type="SUPFAM" id="SSF55785">
    <property type="entry name" value="PYP-like sensor domain (PAS domain)"/>
    <property type="match status" value="1"/>
</dbReference>
<dbReference type="PROSITE" id="PS50113">
    <property type="entry name" value="PAC"/>
    <property type="match status" value="1"/>
</dbReference>
<evidence type="ECO:0000256" key="3">
    <source>
        <dbReference type="ARBA" id="ARBA00022553"/>
    </source>
</evidence>
<feature type="region of interest" description="Disordered" evidence="5">
    <location>
        <begin position="1"/>
        <end position="36"/>
    </location>
</feature>
<dbReference type="InterPro" id="IPR000014">
    <property type="entry name" value="PAS"/>
</dbReference>
<dbReference type="PRINTS" id="PR00344">
    <property type="entry name" value="BCTRLSENSOR"/>
</dbReference>
<dbReference type="PROSITE" id="PS50110">
    <property type="entry name" value="RESPONSE_REGULATORY"/>
    <property type="match status" value="1"/>
</dbReference>
<dbReference type="Pfam" id="PF02518">
    <property type="entry name" value="HATPase_c"/>
    <property type="match status" value="1"/>
</dbReference>